<feature type="compositionally biased region" description="Polar residues" evidence="1">
    <location>
        <begin position="7"/>
        <end position="26"/>
    </location>
</feature>
<dbReference type="Proteomes" id="UP000268372">
    <property type="component" value="Unassembled WGS sequence"/>
</dbReference>
<evidence type="ECO:0000313" key="3">
    <source>
        <dbReference type="Proteomes" id="UP000268372"/>
    </source>
</evidence>
<feature type="region of interest" description="Disordered" evidence="1">
    <location>
        <begin position="1"/>
        <end position="26"/>
    </location>
</feature>
<dbReference type="RefSeq" id="WP_124899603.1">
    <property type="nucleotide sequence ID" value="NZ_RQTJ01000017.1"/>
</dbReference>
<comment type="caution">
    <text evidence="2">The sequence shown here is derived from an EMBL/GenBank/DDBJ whole genome shotgun (WGS) entry which is preliminary data.</text>
</comment>
<dbReference type="OrthoDB" id="1378933at2"/>
<proteinExistence type="predicted"/>
<name>A0A3P1B0A5_9FLAO</name>
<sequence length="303" mass="33873">MFDDVDQTNNSSQTANGNSGGMTTNSYTGPNGYKSFWDIFNREYREMWYHYENTTEYSGTPAARLVFEVTPYIGLAYSDDFIDGIFKDVADPFAIPYDFMGSPTKYPNMYPAPTFNEIGNFVPAKPITLSGFAAPIWDNTVLRVFSTDHCHVIGTNVFAGGNNPNGIFFDISAPPAPYQPSTTQEEWLLSQYGKVFFYYWEAIDPITLNVVAEGYIMPKVDTSDAAFWTDTTVTASLPIGVTAKLFYNTGNPSYEVVLEDGIFPSQNTFTYTVGTRTYNYTVDLTTFLGGTNNPVSELKLTYY</sequence>
<reference evidence="2 3" key="1">
    <citation type="submission" date="2018-11" db="EMBL/GenBank/DDBJ databases">
        <title>Flavobacterium sp. nov., YIM 102796 draft genome.</title>
        <authorList>
            <person name="Li G."/>
            <person name="Jiang Y."/>
        </authorList>
    </citation>
    <scope>NUCLEOTIDE SEQUENCE [LARGE SCALE GENOMIC DNA]</scope>
    <source>
        <strain evidence="2 3">YIM 102796</strain>
    </source>
</reference>
<organism evidence="2 3">
    <name type="scientific">Paenimyroides viscosum</name>
    <dbReference type="NCBI Taxonomy" id="2488729"/>
    <lineage>
        <taxon>Bacteria</taxon>
        <taxon>Pseudomonadati</taxon>
        <taxon>Bacteroidota</taxon>
        <taxon>Flavobacteriia</taxon>
        <taxon>Flavobacteriales</taxon>
        <taxon>Flavobacteriaceae</taxon>
        <taxon>Paenimyroides</taxon>
    </lineage>
</organism>
<accession>A0A3P1B0A5</accession>
<protein>
    <submittedName>
        <fullName evidence="2">Uncharacterized protein</fullName>
    </submittedName>
</protein>
<dbReference type="AlphaFoldDB" id="A0A3P1B0A5"/>
<evidence type="ECO:0000313" key="2">
    <source>
        <dbReference type="EMBL" id="RRA94578.1"/>
    </source>
</evidence>
<dbReference type="EMBL" id="RQTJ01000017">
    <property type="protein sequence ID" value="RRA94578.1"/>
    <property type="molecule type" value="Genomic_DNA"/>
</dbReference>
<evidence type="ECO:0000256" key="1">
    <source>
        <dbReference type="SAM" id="MobiDB-lite"/>
    </source>
</evidence>
<gene>
    <name evidence="2" type="ORF">EG242_09200</name>
</gene>
<keyword evidence="3" id="KW-1185">Reference proteome</keyword>